<feature type="domain" description="Amidase" evidence="7">
    <location>
        <begin position="74"/>
        <end position="521"/>
    </location>
</feature>
<organism evidence="8 9">
    <name type="scientific">Dioszegia hungarica</name>
    <dbReference type="NCBI Taxonomy" id="4972"/>
    <lineage>
        <taxon>Eukaryota</taxon>
        <taxon>Fungi</taxon>
        <taxon>Dikarya</taxon>
        <taxon>Basidiomycota</taxon>
        <taxon>Agaricomycotina</taxon>
        <taxon>Tremellomycetes</taxon>
        <taxon>Tremellales</taxon>
        <taxon>Bulleribasidiaceae</taxon>
        <taxon>Dioszegia</taxon>
    </lineage>
</organism>
<feature type="active site" description="Charge relay system" evidence="5">
    <location>
        <position position="204"/>
    </location>
</feature>
<feature type="active site" description="Charge relay system" evidence="5">
    <location>
        <position position="129"/>
    </location>
</feature>
<dbReference type="InterPro" id="IPR020556">
    <property type="entry name" value="Amidase_CS"/>
</dbReference>
<comment type="caution">
    <text evidence="8">The sequence shown here is derived from an EMBL/GenBank/DDBJ whole genome shotgun (WGS) entry which is preliminary data.</text>
</comment>
<keyword evidence="4" id="KW-0378">Hydrolase</keyword>
<evidence type="ECO:0000256" key="1">
    <source>
        <dbReference type="ARBA" id="ARBA00001311"/>
    </source>
</evidence>
<feature type="binding site" evidence="6">
    <location>
        <begin position="225"/>
        <end position="228"/>
    </location>
    <ligand>
        <name>substrate</name>
    </ligand>
</feature>
<feature type="active site" description="Acyl-ester intermediate" evidence="5">
    <location>
        <position position="228"/>
    </location>
</feature>
<sequence>MSTEPSYQRITADFKAAFESRIPTELLLSDLPKDVSNLVSTSGLLDPAEVDIVQMDATGLRDALASRQVSAVAVTTAFLKAAGIAHGATNCLMDYFPEEALETARYLDAEMERTGKPVGPMHGVPISIKDQMCVKGREITASFASWVGKNVPEKDGVFVRILREAGAVFYVKTSIPQAIMHLETDSFLGPTLNPYNRELTSGGSSGGEGALIGCRGSPMGLGTDIGGSIRNPAALNGIYGFKPTATRLPKGGNRAPMAGQESIPAAIGPLARSARDLSLCIETVLAAEPWHLDPTQVGMKWRPDEVVWKGGDKPKIGVMWDDGVVVPQAPMRKALKLAVEKLRAEGYEVFDYRPFKQSEGWDIITSLYFTDGGQTIRNAIEASGEPMLPLTKWILEQNQRDRPALELFQLIQRREAFKAEYNAHFAASGVDVILCLPGPGPAPILGTSKYWCYTSIFNLVDYPAGVLPTGTFVGLEDVREPEREFLSEQDREVWAAYSPEKMIGAPLALQVVAGRWEDEKALLALQMIDQVLLGK</sequence>
<dbReference type="InterPro" id="IPR036928">
    <property type="entry name" value="AS_sf"/>
</dbReference>
<dbReference type="GO" id="GO:0004040">
    <property type="term" value="F:amidase activity"/>
    <property type="evidence" value="ECO:0007669"/>
    <property type="project" value="UniProtKB-EC"/>
</dbReference>
<dbReference type="SUPFAM" id="SSF75304">
    <property type="entry name" value="Amidase signature (AS) enzymes"/>
    <property type="match status" value="1"/>
</dbReference>
<evidence type="ECO:0000256" key="6">
    <source>
        <dbReference type="PIRSR" id="PIRSR001221-2"/>
    </source>
</evidence>
<name>A0AA38HE90_9TREE</name>
<dbReference type="Gene3D" id="3.90.1300.10">
    <property type="entry name" value="Amidase signature (AS) domain"/>
    <property type="match status" value="1"/>
</dbReference>
<proteinExistence type="inferred from homology"/>
<dbReference type="EC" id="3.5.1.4" evidence="3"/>
<evidence type="ECO:0000256" key="4">
    <source>
        <dbReference type="ARBA" id="ARBA00022801"/>
    </source>
</evidence>
<dbReference type="Pfam" id="PF01425">
    <property type="entry name" value="Amidase"/>
    <property type="match status" value="1"/>
</dbReference>
<dbReference type="AlphaFoldDB" id="A0AA38HE90"/>
<reference evidence="8" key="1">
    <citation type="journal article" date="2022" name="G3 (Bethesda)">
        <title>High quality genome of the basidiomycete yeast Dioszegia hungarica PDD-24b-2 isolated from cloud water.</title>
        <authorList>
            <person name="Jarrige D."/>
            <person name="Haridas S."/>
            <person name="Bleykasten-Grosshans C."/>
            <person name="Joly M."/>
            <person name="Nadalig T."/>
            <person name="Sancelme M."/>
            <person name="Vuilleumier S."/>
            <person name="Grigoriev I.V."/>
            <person name="Amato P."/>
            <person name="Bringel F."/>
        </authorList>
    </citation>
    <scope>NUCLEOTIDE SEQUENCE</scope>
    <source>
        <strain evidence="8">PDD-24b-2</strain>
    </source>
</reference>
<keyword evidence="9" id="KW-1185">Reference proteome</keyword>
<accession>A0AA38HE90</accession>
<evidence type="ECO:0000256" key="5">
    <source>
        <dbReference type="PIRSR" id="PIRSR001221-1"/>
    </source>
</evidence>
<evidence type="ECO:0000313" key="8">
    <source>
        <dbReference type="EMBL" id="KAI9638645.1"/>
    </source>
</evidence>
<evidence type="ECO:0000256" key="2">
    <source>
        <dbReference type="ARBA" id="ARBA00009199"/>
    </source>
</evidence>
<feature type="binding site" evidence="6">
    <location>
        <position position="179"/>
    </location>
    <ligand>
        <name>substrate</name>
    </ligand>
</feature>
<evidence type="ECO:0000259" key="7">
    <source>
        <dbReference type="Pfam" id="PF01425"/>
    </source>
</evidence>
<dbReference type="Proteomes" id="UP001164286">
    <property type="component" value="Unassembled WGS sequence"/>
</dbReference>
<protein>
    <recommendedName>
        <fullName evidence="3">amidase</fullName>
        <ecNumber evidence="3">3.5.1.4</ecNumber>
    </recommendedName>
</protein>
<comment type="similarity">
    <text evidence="2">Belongs to the amidase family.</text>
</comment>
<dbReference type="InterPro" id="IPR023631">
    <property type="entry name" value="Amidase_dom"/>
</dbReference>
<dbReference type="PANTHER" id="PTHR46072:SF4">
    <property type="entry name" value="AMIDASE C550.07-RELATED"/>
    <property type="match status" value="1"/>
</dbReference>
<dbReference type="RefSeq" id="XP_052948422.1">
    <property type="nucleotide sequence ID" value="XM_053086724.1"/>
</dbReference>
<evidence type="ECO:0000256" key="3">
    <source>
        <dbReference type="ARBA" id="ARBA00012922"/>
    </source>
</evidence>
<gene>
    <name evidence="8" type="ORF">MKK02DRAFT_23375</name>
</gene>
<feature type="binding site" evidence="6">
    <location>
        <position position="204"/>
    </location>
    <ligand>
        <name>substrate</name>
    </ligand>
</feature>
<comment type="catalytic activity">
    <reaction evidence="1">
        <text>a monocarboxylic acid amide + H2O = a monocarboxylate + NH4(+)</text>
        <dbReference type="Rhea" id="RHEA:12020"/>
        <dbReference type="ChEBI" id="CHEBI:15377"/>
        <dbReference type="ChEBI" id="CHEBI:28938"/>
        <dbReference type="ChEBI" id="CHEBI:35757"/>
        <dbReference type="ChEBI" id="CHEBI:83628"/>
        <dbReference type="EC" id="3.5.1.4"/>
    </reaction>
</comment>
<dbReference type="PANTHER" id="PTHR46072">
    <property type="entry name" value="AMIDASE-RELATED-RELATED"/>
    <property type="match status" value="1"/>
</dbReference>
<dbReference type="PROSITE" id="PS00571">
    <property type="entry name" value="AMIDASES"/>
    <property type="match status" value="1"/>
</dbReference>
<dbReference type="PIRSF" id="PIRSF001221">
    <property type="entry name" value="Amidase_fungi"/>
    <property type="match status" value="1"/>
</dbReference>
<dbReference type="GeneID" id="77725925"/>
<evidence type="ECO:0000313" key="9">
    <source>
        <dbReference type="Proteomes" id="UP001164286"/>
    </source>
</evidence>
<dbReference type="EMBL" id="JAKWFO010000003">
    <property type="protein sequence ID" value="KAI9638645.1"/>
    <property type="molecule type" value="Genomic_DNA"/>
</dbReference>